<organism evidence="1 2">
    <name type="scientific">Pseudonocardia thermophila</name>
    <dbReference type="NCBI Taxonomy" id="1848"/>
    <lineage>
        <taxon>Bacteria</taxon>
        <taxon>Bacillati</taxon>
        <taxon>Actinomycetota</taxon>
        <taxon>Actinomycetes</taxon>
        <taxon>Pseudonocardiales</taxon>
        <taxon>Pseudonocardiaceae</taxon>
        <taxon>Pseudonocardia</taxon>
    </lineage>
</organism>
<protein>
    <recommendedName>
        <fullName evidence="3">ThuA-like domain-containing protein</fullName>
    </recommendedName>
</protein>
<dbReference type="SUPFAM" id="SSF52317">
    <property type="entry name" value="Class I glutamine amidotransferase-like"/>
    <property type="match status" value="1"/>
</dbReference>
<proteinExistence type="predicted"/>
<sequence length="211" mass="23603">MSTPEIAFIHGGSGSHLTTLNEPALQPYRLRPIYLYDLTPDDLSDVDAVIVADREHPKLLAQHGKTIYGVAERGGVLAVFGQNAAEQWLPGVGWEPRPTNFWWWRTGEDNHMRLQRTDEPIWDYFSERAMIWHHHGVLTPPEGATTLVGVEEDGTMVGATTYYDTVSTAGELFVTTMDPCYHHGAAFMPGASQLLYSTVRWVEHRARALSG</sequence>
<gene>
    <name evidence="1" type="ORF">SAMN05443637_102243</name>
</gene>
<dbReference type="Proteomes" id="UP000184363">
    <property type="component" value="Unassembled WGS sequence"/>
</dbReference>
<evidence type="ECO:0000313" key="2">
    <source>
        <dbReference type="Proteomes" id="UP000184363"/>
    </source>
</evidence>
<keyword evidence="2" id="KW-1185">Reference proteome</keyword>
<reference evidence="1 2" key="1">
    <citation type="submission" date="2016-11" db="EMBL/GenBank/DDBJ databases">
        <authorList>
            <person name="Jaros S."/>
            <person name="Januszkiewicz K."/>
            <person name="Wedrychowicz H."/>
        </authorList>
    </citation>
    <scope>NUCLEOTIDE SEQUENCE [LARGE SCALE GENOMIC DNA]</scope>
    <source>
        <strain evidence="1 2">DSM 43832</strain>
    </source>
</reference>
<evidence type="ECO:0008006" key="3">
    <source>
        <dbReference type="Google" id="ProtNLM"/>
    </source>
</evidence>
<name>A0A1M6PFU6_PSETH</name>
<dbReference type="InterPro" id="IPR029062">
    <property type="entry name" value="Class_I_gatase-like"/>
</dbReference>
<accession>A0A1M6PFU6</accession>
<evidence type="ECO:0000313" key="1">
    <source>
        <dbReference type="EMBL" id="SHK06772.1"/>
    </source>
</evidence>
<dbReference type="OrthoDB" id="7343943at2"/>
<dbReference type="STRING" id="1848.SAMN05443637_102243"/>
<dbReference type="EMBL" id="FRAP01000002">
    <property type="protein sequence ID" value="SHK06772.1"/>
    <property type="molecule type" value="Genomic_DNA"/>
</dbReference>
<dbReference type="AlphaFoldDB" id="A0A1M6PFU6"/>
<dbReference type="RefSeq" id="WP_073455370.1">
    <property type="nucleotide sequence ID" value="NZ_CALGVN010000018.1"/>
</dbReference>